<dbReference type="SUPFAM" id="SSF51735">
    <property type="entry name" value="NAD(P)-binding Rossmann-fold domains"/>
    <property type="match status" value="1"/>
</dbReference>
<reference evidence="3 4" key="1">
    <citation type="submission" date="2018-05" db="EMBL/GenBank/DDBJ databases">
        <title>Nocardioides silvaticus genome.</title>
        <authorList>
            <person name="Li C."/>
            <person name="Wang G."/>
        </authorList>
    </citation>
    <scope>NUCLEOTIDE SEQUENCE [LARGE SCALE GENOMIC DNA]</scope>
    <source>
        <strain evidence="3 4">CCTCC AB 2018079</strain>
    </source>
</reference>
<dbReference type="InterPro" id="IPR002347">
    <property type="entry name" value="SDR_fam"/>
</dbReference>
<dbReference type="PRINTS" id="PR00081">
    <property type="entry name" value="GDHRDH"/>
</dbReference>
<proteinExistence type="inferred from homology"/>
<keyword evidence="2" id="KW-0560">Oxidoreductase</keyword>
<evidence type="ECO:0000256" key="2">
    <source>
        <dbReference type="ARBA" id="ARBA00023002"/>
    </source>
</evidence>
<dbReference type="RefSeq" id="WP_109692333.1">
    <property type="nucleotide sequence ID" value="NZ_QGDD01000001.1"/>
</dbReference>
<dbReference type="PANTHER" id="PTHR43477:SF1">
    <property type="entry name" value="DIHYDROANTICAPSIN 7-DEHYDROGENASE"/>
    <property type="match status" value="1"/>
</dbReference>
<dbReference type="Pfam" id="PF13561">
    <property type="entry name" value="adh_short_C2"/>
    <property type="match status" value="1"/>
</dbReference>
<protein>
    <submittedName>
        <fullName evidence="3">Short-chain dehydrogenase</fullName>
    </submittedName>
</protein>
<dbReference type="AlphaFoldDB" id="A0A316TNP2"/>
<organism evidence="3 4">
    <name type="scientific">Nocardioides silvaticus</name>
    <dbReference type="NCBI Taxonomy" id="2201891"/>
    <lineage>
        <taxon>Bacteria</taxon>
        <taxon>Bacillati</taxon>
        <taxon>Actinomycetota</taxon>
        <taxon>Actinomycetes</taxon>
        <taxon>Propionibacteriales</taxon>
        <taxon>Nocardioidaceae</taxon>
        <taxon>Nocardioides</taxon>
    </lineage>
</organism>
<evidence type="ECO:0000313" key="4">
    <source>
        <dbReference type="Proteomes" id="UP000245507"/>
    </source>
</evidence>
<dbReference type="InterPro" id="IPR051122">
    <property type="entry name" value="SDR_DHRS6-like"/>
</dbReference>
<dbReference type="GO" id="GO:0016491">
    <property type="term" value="F:oxidoreductase activity"/>
    <property type="evidence" value="ECO:0007669"/>
    <property type="project" value="UniProtKB-KW"/>
</dbReference>
<evidence type="ECO:0000313" key="3">
    <source>
        <dbReference type="EMBL" id="PWN04829.1"/>
    </source>
</evidence>
<gene>
    <name evidence="3" type="ORF">DJ010_04270</name>
</gene>
<evidence type="ECO:0000256" key="1">
    <source>
        <dbReference type="ARBA" id="ARBA00006484"/>
    </source>
</evidence>
<keyword evidence="4" id="KW-1185">Reference proteome</keyword>
<dbReference type="CDD" id="cd05233">
    <property type="entry name" value="SDR_c"/>
    <property type="match status" value="1"/>
</dbReference>
<dbReference type="Gene3D" id="3.40.50.720">
    <property type="entry name" value="NAD(P)-binding Rossmann-like Domain"/>
    <property type="match status" value="1"/>
</dbReference>
<name>A0A316TNP2_9ACTN</name>
<dbReference type="OrthoDB" id="9775296at2"/>
<dbReference type="PANTHER" id="PTHR43477">
    <property type="entry name" value="DIHYDROANTICAPSIN 7-DEHYDROGENASE"/>
    <property type="match status" value="1"/>
</dbReference>
<sequence length="248" mass="25426">MADLCVVVGATGTMGRAVTERLVKRGQRVLAVGRDEAALATLADQVAGVAPCVADIADDAAVATIGAAVDAPVRMAVFAAGLPIAGSVETVAPSDLARGADIKLGGLLRLVRAVDDRLERGSRIVMFAGTLGLEPKPSSAGPGAINAGVLNLMRQLADVYGPRGITTHTLSPGPTESPRLHALVERAAAEKGITVAEQWASYAAQTSLDRLPRVEEIAWAVTLLLDPEADALHGGVLHLDAGGQRSIV</sequence>
<dbReference type="Proteomes" id="UP000245507">
    <property type="component" value="Unassembled WGS sequence"/>
</dbReference>
<dbReference type="InterPro" id="IPR036291">
    <property type="entry name" value="NAD(P)-bd_dom_sf"/>
</dbReference>
<dbReference type="EMBL" id="QGDD01000001">
    <property type="protein sequence ID" value="PWN04829.1"/>
    <property type="molecule type" value="Genomic_DNA"/>
</dbReference>
<comment type="similarity">
    <text evidence="1">Belongs to the short-chain dehydrogenases/reductases (SDR) family.</text>
</comment>
<comment type="caution">
    <text evidence="3">The sequence shown here is derived from an EMBL/GenBank/DDBJ whole genome shotgun (WGS) entry which is preliminary data.</text>
</comment>
<accession>A0A316TNP2</accession>